<feature type="transmembrane region" description="Helical" evidence="1">
    <location>
        <begin position="58"/>
        <end position="75"/>
    </location>
</feature>
<reference evidence="2" key="1">
    <citation type="journal article" date="2014" name="Int. J. Syst. Evol. Microbiol.">
        <title>Complete genome sequence of Corynebacterium casei LMG S-19264T (=DSM 44701T), isolated from a smear-ripened cheese.</title>
        <authorList>
            <consortium name="US DOE Joint Genome Institute (JGI-PGF)"/>
            <person name="Walter F."/>
            <person name="Albersmeier A."/>
            <person name="Kalinowski J."/>
            <person name="Ruckert C."/>
        </authorList>
    </citation>
    <scope>NUCLEOTIDE SEQUENCE</scope>
    <source>
        <strain evidence="2">KCTC 23310</strain>
    </source>
</reference>
<reference evidence="2" key="2">
    <citation type="submission" date="2020-09" db="EMBL/GenBank/DDBJ databases">
        <authorList>
            <person name="Sun Q."/>
            <person name="Kim S."/>
        </authorList>
    </citation>
    <scope>NUCLEOTIDE SEQUENCE</scope>
    <source>
        <strain evidence="2">KCTC 23310</strain>
    </source>
</reference>
<dbReference type="Proteomes" id="UP000638981">
    <property type="component" value="Unassembled WGS sequence"/>
</dbReference>
<keyword evidence="1" id="KW-1133">Transmembrane helix</keyword>
<feature type="transmembrane region" description="Helical" evidence="1">
    <location>
        <begin position="12"/>
        <end position="38"/>
    </location>
</feature>
<keyword evidence="3" id="KW-1185">Reference proteome</keyword>
<name>A0A918TF80_9RHOB</name>
<organism evidence="2 3">
    <name type="scientific">Neogemmobacter tilapiae</name>
    <dbReference type="NCBI Taxonomy" id="875041"/>
    <lineage>
        <taxon>Bacteria</taxon>
        <taxon>Pseudomonadati</taxon>
        <taxon>Pseudomonadota</taxon>
        <taxon>Alphaproteobacteria</taxon>
        <taxon>Rhodobacterales</taxon>
        <taxon>Paracoccaceae</taxon>
        <taxon>Neogemmobacter</taxon>
    </lineage>
</organism>
<evidence type="ECO:0000313" key="2">
    <source>
        <dbReference type="EMBL" id="GHC45488.1"/>
    </source>
</evidence>
<protein>
    <submittedName>
        <fullName evidence="2">Uncharacterized protein</fullName>
    </submittedName>
</protein>
<accession>A0A918TF80</accession>
<proteinExistence type="predicted"/>
<evidence type="ECO:0000256" key="1">
    <source>
        <dbReference type="SAM" id="Phobius"/>
    </source>
</evidence>
<keyword evidence="1" id="KW-0472">Membrane</keyword>
<sequence length="143" mass="15189">MIHEQKALRAASAATIGFGLLIAAGAHPLTGGLTHLLGDVLLWPMDGMEQGATREARLLYAIAGGLMAGMGWMLWELSGRDYAQDRALARRIIVGGLAVWFVVDCTASVAAGGAWNVLANSAFLSLFALPLWRGRGKSQPTER</sequence>
<dbReference type="AlphaFoldDB" id="A0A918TF80"/>
<keyword evidence="1" id="KW-0812">Transmembrane</keyword>
<evidence type="ECO:0000313" key="3">
    <source>
        <dbReference type="Proteomes" id="UP000638981"/>
    </source>
</evidence>
<comment type="caution">
    <text evidence="2">The sequence shown here is derived from an EMBL/GenBank/DDBJ whole genome shotgun (WGS) entry which is preliminary data.</text>
</comment>
<dbReference type="EMBL" id="BMYJ01000001">
    <property type="protein sequence ID" value="GHC45488.1"/>
    <property type="molecule type" value="Genomic_DNA"/>
</dbReference>
<gene>
    <name evidence="2" type="ORF">GCM10007315_03650</name>
</gene>
<dbReference type="RefSeq" id="WP_189409799.1">
    <property type="nucleotide sequence ID" value="NZ_BMYJ01000001.1"/>
</dbReference>
<feature type="transmembrane region" description="Helical" evidence="1">
    <location>
        <begin position="87"/>
        <end position="103"/>
    </location>
</feature>